<reference evidence="2" key="1">
    <citation type="submission" date="2020-02" db="EMBL/GenBank/DDBJ databases">
        <authorList>
            <person name="Meier V. D."/>
        </authorList>
    </citation>
    <scope>NUCLEOTIDE SEQUENCE</scope>
    <source>
        <strain evidence="2">AVDCRST_MAG90</strain>
    </source>
</reference>
<keyword evidence="2" id="KW-0067">ATP-binding</keyword>
<accession>A0A6J4KRH9</accession>
<dbReference type="GO" id="GO:0008233">
    <property type="term" value="F:peptidase activity"/>
    <property type="evidence" value="ECO:0007669"/>
    <property type="project" value="UniProtKB-KW"/>
</dbReference>
<protein>
    <submittedName>
        <fullName evidence="2">ATP-dependent hsl protease ATP-binding subunit HslU</fullName>
    </submittedName>
</protein>
<evidence type="ECO:0000256" key="1">
    <source>
        <dbReference type="SAM" id="MobiDB-lite"/>
    </source>
</evidence>
<dbReference type="EMBL" id="CADCUC010000116">
    <property type="protein sequence ID" value="CAA9313406.1"/>
    <property type="molecule type" value="Genomic_DNA"/>
</dbReference>
<dbReference type="GO" id="GO:0005524">
    <property type="term" value="F:ATP binding"/>
    <property type="evidence" value="ECO:0007669"/>
    <property type="project" value="UniProtKB-KW"/>
</dbReference>
<keyword evidence="2" id="KW-0645">Protease</keyword>
<feature type="compositionally biased region" description="Basic and acidic residues" evidence="1">
    <location>
        <begin position="22"/>
        <end position="61"/>
    </location>
</feature>
<feature type="non-terminal residue" evidence="2">
    <location>
        <position position="1"/>
    </location>
</feature>
<feature type="non-terminal residue" evidence="2">
    <location>
        <position position="99"/>
    </location>
</feature>
<feature type="compositionally biased region" description="Basic residues" evidence="1">
    <location>
        <begin position="62"/>
        <end position="79"/>
    </location>
</feature>
<proteinExistence type="predicted"/>
<evidence type="ECO:0000313" key="2">
    <source>
        <dbReference type="EMBL" id="CAA9313406.1"/>
    </source>
</evidence>
<organism evidence="2">
    <name type="scientific">uncultured Microvirga sp</name>
    <dbReference type="NCBI Taxonomy" id="412392"/>
    <lineage>
        <taxon>Bacteria</taxon>
        <taxon>Pseudomonadati</taxon>
        <taxon>Pseudomonadota</taxon>
        <taxon>Alphaproteobacteria</taxon>
        <taxon>Hyphomicrobiales</taxon>
        <taxon>Methylobacteriaceae</taxon>
        <taxon>Microvirga</taxon>
        <taxon>environmental samples</taxon>
    </lineage>
</organism>
<keyword evidence="2" id="KW-0378">Hydrolase</keyword>
<dbReference type="AlphaFoldDB" id="A0A6J4KRH9"/>
<sequence>ASCHSPQLSRPVHGGPCGRCGRPLEPRFRARREDGGRRSDVPFPEHRPERRQLEGPHDAGHRRQGGRPRRSDHPHRRGLRERARGRAVEERRPQPLHPL</sequence>
<keyword evidence="2" id="KW-0547">Nucleotide-binding</keyword>
<name>A0A6J4KRH9_9HYPH</name>
<feature type="region of interest" description="Disordered" evidence="1">
    <location>
        <begin position="1"/>
        <end position="99"/>
    </location>
</feature>
<feature type="compositionally biased region" description="Basic and acidic residues" evidence="1">
    <location>
        <begin position="80"/>
        <end position="93"/>
    </location>
</feature>
<dbReference type="GO" id="GO:0006508">
    <property type="term" value="P:proteolysis"/>
    <property type="evidence" value="ECO:0007669"/>
    <property type="project" value="UniProtKB-KW"/>
</dbReference>
<gene>
    <name evidence="2" type="ORF">AVDCRST_MAG90-610</name>
</gene>